<feature type="binding site" evidence="6">
    <location>
        <position position="40"/>
    </location>
    <ligand>
        <name>Mg(2+)</name>
        <dbReference type="ChEBI" id="CHEBI:18420"/>
        <label>1</label>
    </ligand>
</feature>
<dbReference type="AlphaFoldDB" id="A0A2M6W0L1"/>
<accession>A0A2M6W0L1</accession>
<dbReference type="NCBIfam" id="TIGR00633">
    <property type="entry name" value="xth"/>
    <property type="match status" value="1"/>
</dbReference>
<dbReference type="GO" id="GO:0003906">
    <property type="term" value="F:DNA-(apurinic or apyrimidinic site) endonuclease activity"/>
    <property type="evidence" value="ECO:0007669"/>
    <property type="project" value="TreeGrafter"/>
</dbReference>
<sequence length="270" mass="30722">MKQTLSIFSWNINGIRAGIRKGTFDTFLQIHDPDIICLQETKAHKGQVDIDFPQYTEYWYSAEKKGYSGVAIFSKTPALAIIEGIPSEILGKGDLVDDHGRDAGTEGRVIAAEYEKFFLVNVYTPNAKDSLERIPLRHKKWDPLFLHYCKTLEQKKPVLFVGDLNVAHHEIDLARPKENIGKKGFTREEREGIDNIIASGFIDTLRFKKGNMPNLYTWWSHWGGARERNVGWRIDYVFASHILKKNIVSADIHPEILGSDHCPVSVTVTL</sequence>
<dbReference type="PANTHER" id="PTHR22748:SF6">
    <property type="entry name" value="DNA-(APURINIC OR APYRIMIDINIC SITE) ENDONUCLEASE"/>
    <property type="match status" value="1"/>
</dbReference>
<feature type="binding site" evidence="6">
    <location>
        <position position="261"/>
    </location>
    <ligand>
        <name>Mg(2+)</name>
        <dbReference type="ChEBI" id="CHEBI:18420"/>
        <label>1</label>
    </ligand>
</feature>
<organism evidence="9 10">
    <name type="scientific">Candidatus Magasanikbacteria bacterium CG10_big_fil_rev_8_21_14_0_10_43_6</name>
    <dbReference type="NCBI Taxonomy" id="1974650"/>
    <lineage>
        <taxon>Bacteria</taxon>
        <taxon>Candidatus Magasanikiibacteriota</taxon>
    </lineage>
</organism>
<feature type="domain" description="Endonuclease/exonuclease/phosphatase" evidence="8">
    <location>
        <begin position="9"/>
        <end position="261"/>
    </location>
</feature>
<dbReference type="Gene3D" id="3.60.10.10">
    <property type="entry name" value="Endonuclease/exonuclease/phosphatase"/>
    <property type="match status" value="1"/>
</dbReference>
<dbReference type="PROSITE" id="PS00726">
    <property type="entry name" value="AP_NUCLEASE_F1_1"/>
    <property type="match status" value="1"/>
</dbReference>
<evidence type="ECO:0000256" key="7">
    <source>
        <dbReference type="PIRSR" id="PIRSR604808-3"/>
    </source>
</evidence>
<evidence type="ECO:0000256" key="3">
    <source>
        <dbReference type="ARBA" id="ARBA00022801"/>
    </source>
</evidence>
<keyword evidence="3" id="KW-0378">Hydrolase</keyword>
<comment type="similarity">
    <text evidence="1">Belongs to the DNA repair enzymes AP/ExoA family.</text>
</comment>
<dbReference type="InterPro" id="IPR004808">
    <property type="entry name" value="AP_endonuc_1"/>
</dbReference>
<dbReference type="Pfam" id="PF03372">
    <property type="entry name" value="Exo_endo_phos"/>
    <property type="match status" value="1"/>
</dbReference>
<evidence type="ECO:0000256" key="6">
    <source>
        <dbReference type="PIRSR" id="PIRSR604808-2"/>
    </source>
</evidence>
<name>A0A2M6W0L1_9BACT</name>
<protein>
    <submittedName>
        <fullName evidence="9">Exodeoxyribonuclease III</fullName>
    </submittedName>
</protein>
<comment type="cofactor">
    <cofactor evidence="6">
        <name>Mg(2+)</name>
        <dbReference type="ChEBI" id="CHEBI:18420"/>
    </cofactor>
    <cofactor evidence="6">
        <name>Mn(2+)</name>
        <dbReference type="ChEBI" id="CHEBI:29035"/>
    </cofactor>
    <text evidence="6">Probably binds two magnesium or manganese ions per subunit.</text>
</comment>
<comment type="caution">
    <text evidence="9">The sequence shown here is derived from an EMBL/GenBank/DDBJ whole genome shotgun (WGS) entry which is preliminary data.</text>
</comment>
<feature type="binding site" evidence="6">
    <location>
        <position position="260"/>
    </location>
    <ligand>
        <name>Mg(2+)</name>
        <dbReference type="ChEBI" id="CHEBI:18420"/>
        <label>1</label>
    </ligand>
</feature>
<dbReference type="GO" id="GO:0046872">
    <property type="term" value="F:metal ion binding"/>
    <property type="evidence" value="ECO:0007669"/>
    <property type="project" value="UniProtKB-KW"/>
</dbReference>
<evidence type="ECO:0000256" key="5">
    <source>
        <dbReference type="PIRSR" id="PIRSR604808-1"/>
    </source>
</evidence>
<feature type="binding site" evidence="6">
    <location>
        <position position="163"/>
    </location>
    <ligand>
        <name>Mg(2+)</name>
        <dbReference type="ChEBI" id="CHEBI:18420"/>
        <label>1</label>
    </ligand>
</feature>
<feature type="active site" description="Proton acceptor" evidence="5">
    <location>
        <position position="261"/>
    </location>
</feature>
<keyword evidence="2 6" id="KW-0479">Metal-binding</keyword>
<dbReference type="CDD" id="cd09087">
    <property type="entry name" value="Ape1-like_AP-endo"/>
    <property type="match status" value="1"/>
</dbReference>
<feature type="binding site" evidence="6">
    <location>
        <position position="11"/>
    </location>
    <ligand>
        <name>Mg(2+)</name>
        <dbReference type="ChEBI" id="CHEBI:18420"/>
        <label>1</label>
    </ligand>
</feature>
<feature type="site" description="Important for catalytic activity" evidence="7">
    <location>
        <position position="235"/>
    </location>
</feature>
<feature type="active site" evidence="5">
    <location>
        <position position="123"/>
    </location>
</feature>
<dbReference type="NCBIfam" id="TIGR00195">
    <property type="entry name" value="exoDNase_III"/>
    <property type="match status" value="1"/>
</dbReference>
<dbReference type="InterPro" id="IPR036691">
    <property type="entry name" value="Endo/exonu/phosph_ase_sf"/>
</dbReference>
<evidence type="ECO:0000313" key="9">
    <source>
        <dbReference type="EMBL" id="PIT86326.1"/>
    </source>
</evidence>
<dbReference type="GO" id="GO:0006284">
    <property type="term" value="P:base-excision repair"/>
    <property type="evidence" value="ECO:0007669"/>
    <property type="project" value="TreeGrafter"/>
</dbReference>
<dbReference type="PANTHER" id="PTHR22748">
    <property type="entry name" value="AP ENDONUCLEASE"/>
    <property type="match status" value="1"/>
</dbReference>
<evidence type="ECO:0000256" key="1">
    <source>
        <dbReference type="ARBA" id="ARBA00007092"/>
    </source>
</evidence>
<dbReference type="GO" id="GO:0008311">
    <property type="term" value="F:double-stranded DNA 3'-5' DNA exonuclease activity"/>
    <property type="evidence" value="ECO:0007669"/>
    <property type="project" value="TreeGrafter"/>
</dbReference>
<dbReference type="InterPro" id="IPR020847">
    <property type="entry name" value="AP_endonuclease_F1_BS"/>
</dbReference>
<feature type="active site" description="Proton donor/acceptor" evidence="5">
    <location>
        <position position="163"/>
    </location>
</feature>
<evidence type="ECO:0000313" key="10">
    <source>
        <dbReference type="Proteomes" id="UP000229362"/>
    </source>
</evidence>
<keyword evidence="4 6" id="KW-0460">Magnesium</keyword>
<keyword evidence="6" id="KW-0464">Manganese</keyword>
<feature type="site" description="Interaction with DNA substrate" evidence="7">
    <location>
        <position position="261"/>
    </location>
</feature>
<dbReference type="GO" id="GO:0008081">
    <property type="term" value="F:phosphoric diester hydrolase activity"/>
    <property type="evidence" value="ECO:0007669"/>
    <property type="project" value="TreeGrafter"/>
</dbReference>
<evidence type="ECO:0000259" key="8">
    <source>
        <dbReference type="Pfam" id="PF03372"/>
    </source>
</evidence>
<dbReference type="Proteomes" id="UP000229362">
    <property type="component" value="Unassembled WGS sequence"/>
</dbReference>
<gene>
    <name evidence="9" type="primary">xth</name>
    <name evidence="9" type="ORF">COU33_03810</name>
</gene>
<dbReference type="GO" id="GO:0003677">
    <property type="term" value="F:DNA binding"/>
    <property type="evidence" value="ECO:0007669"/>
    <property type="project" value="InterPro"/>
</dbReference>
<dbReference type="SUPFAM" id="SSF56219">
    <property type="entry name" value="DNase I-like"/>
    <property type="match status" value="1"/>
</dbReference>
<feature type="binding site" evidence="6">
    <location>
        <position position="165"/>
    </location>
    <ligand>
        <name>Mg(2+)</name>
        <dbReference type="ChEBI" id="CHEBI:18420"/>
        <label>1</label>
    </ligand>
</feature>
<dbReference type="InterPro" id="IPR005135">
    <property type="entry name" value="Endo/exonuclease/phosphatase"/>
</dbReference>
<dbReference type="PROSITE" id="PS51435">
    <property type="entry name" value="AP_NUCLEASE_F1_4"/>
    <property type="match status" value="1"/>
</dbReference>
<proteinExistence type="inferred from homology"/>
<reference evidence="10" key="1">
    <citation type="submission" date="2017-09" db="EMBL/GenBank/DDBJ databases">
        <title>Depth-based differentiation of microbial function through sediment-hosted aquifers and enrichment of novel symbionts in the deep terrestrial subsurface.</title>
        <authorList>
            <person name="Probst A.J."/>
            <person name="Ladd B."/>
            <person name="Jarett J.K."/>
            <person name="Geller-Mcgrath D.E."/>
            <person name="Sieber C.M.K."/>
            <person name="Emerson J.B."/>
            <person name="Anantharaman K."/>
            <person name="Thomas B.C."/>
            <person name="Malmstrom R."/>
            <person name="Stieglmeier M."/>
            <person name="Klingl A."/>
            <person name="Woyke T."/>
            <person name="Ryan C.M."/>
            <person name="Banfield J.F."/>
        </authorList>
    </citation>
    <scope>NUCLEOTIDE SEQUENCE [LARGE SCALE GENOMIC DNA]</scope>
</reference>
<dbReference type="EMBL" id="PFBZ01000163">
    <property type="protein sequence ID" value="PIT86326.1"/>
    <property type="molecule type" value="Genomic_DNA"/>
</dbReference>
<feature type="site" description="Transition state stabilizer" evidence="7">
    <location>
        <position position="165"/>
    </location>
</feature>
<evidence type="ECO:0000256" key="2">
    <source>
        <dbReference type="ARBA" id="ARBA00022723"/>
    </source>
</evidence>
<evidence type="ECO:0000256" key="4">
    <source>
        <dbReference type="ARBA" id="ARBA00022842"/>
    </source>
</evidence>